<evidence type="ECO:0000256" key="1">
    <source>
        <dbReference type="SAM" id="MobiDB-lite"/>
    </source>
</evidence>
<protein>
    <submittedName>
        <fullName evidence="2">Potassium channel protein</fullName>
    </submittedName>
</protein>
<keyword evidence="2" id="KW-0813">Transport</keyword>
<feature type="compositionally biased region" description="Basic residues" evidence="1">
    <location>
        <begin position="203"/>
        <end position="225"/>
    </location>
</feature>
<dbReference type="GO" id="GO:0034220">
    <property type="term" value="P:monoatomic ion transmembrane transport"/>
    <property type="evidence" value="ECO:0007669"/>
    <property type="project" value="UniProtKB-KW"/>
</dbReference>
<dbReference type="AlphaFoldDB" id="A0A6J4R8G0"/>
<dbReference type="EMBL" id="CADCVJ010000022">
    <property type="protein sequence ID" value="CAA9463199.1"/>
    <property type="molecule type" value="Genomic_DNA"/>
</dbReference>
<organism evidence="2">
    <name type="scientific">uncultured Solirubrobacteraceae bacterium</name>
    <dbReference type="NCBI Taxonomy" id="1162706"/>
    <lineage>
        <taxon>Bacteria</taxon>
        <taxon>Bacillati</taxon>
        <taxon>Actinomycetota</taxon>
        <taxon>Thermoleophilia</taxon>
        <taxon>Solirubrobacterales</taxon>
        <taxon>Solirubrobacteraceae</taxon>
        <taxon>environmental samples</taxon>
    </lineage>
</organism>
<proteinExistence type="predicted"/>
<feature type="non-terminal residue" evidence="2">
    <location>
        <position position="341"/>
    </location>
</feature>
<sequence>AHLRTPRGAIHTGRPDRMAAADGHRRLRVRDQLGRHGPGRAARRRAGRAGELLVVLRRHGGDGRLRRPLPGDAGGSCRRRLRDRGRHRRAHGAVHQARRPHIVGQRAAQEGGGELGAREACGAAGLYARTDGAAGGRAHGRGTPRGRSVRLGRGGGEPDARPVVPALRARRPRQRRRDGARRCRARADGHHRRPRRQRDAGHRGGRRPCQPRHPHGRRVARPRPARAVRLRQPQRAVRAVAHAVPAHRGGRRPRHHAGLQRPDEQWRARQHLLPAGAPGLPPRHLRRLPDALRARPRRHSAGHPHCRRPRRRTGVGHARRGRDHAVLRRSAATHHGRLREL</sequence>
<reference evidence="2" key="1">
    <citation type="submission" date="2020-02" db="EMBL/GenBank/DDBJ databases">
        <authorList>
            <person name="Meier V. D."/>
        </authorList>
    </citation>
    <scope>NUCLEOTIDE SEQUENCE</scope>
    <source>
        <strain evidence="2">AVDCRST_MAG38</strain>
    </source>
</reference>
<feature type="region of interest" description="Disordered" evidence="1">
    <location>
        <begin position="295"/>
        <end position="324"/>
    </location>
</feature>
<gene>
    <name evidence="2" type="ORF">AVDCRST_MAG38-382</name>
</gene>
<accession>A0A6J4R8G0</accession>
<feature type="region of interest" description="Disordered" evidence="1">
    <location>
        <begin position="84"/>
        <end position="105"/>
    </location>
</feature>
<evidence type="ECO:0000313" key="2">
    <source>
        <dbReference type="EMBL" id="CAA9463199.1"/>
    </source>
</evidence>
<name>A0A6J4R8G0_9ACTN</name>
<feature type="compositionally biased region" description="Basic residues" evidence="1">
    <location>
        <begin position="138"/>
        <end position="150"/>
    </location>
</feature>
<feature type="compositionally biased region" description="Basic residues" evidence="1">
    <location>
        <begin position="295"/>
        <end position="322"/>
    </location>
</feature>
<keyword evidence="2" id="KW-0406">Ion transport</keyword>
<feature type="region of interest" description="Disordered" evidence="1">
    <location>
        <begin position="131"/>
        <end position="225"/>
    </location>
</feature>
<feature type="compositionally biased region" description="Basic residues" evidence="1">
    <location>
        <begin position="84"/>
        <end position="101"/>
    </location>
</feature>
<keyword evidence="2" id="KW-0407">Ion channel</keyword>
<feature type="non-terminal residue" evidence="2">
    <location>
        <position position="1"/>
    </location>
</feature>
<feature type="compositionally biased region" description="Basic residues" evidence="1">
    <location>
        <begin position="168"/>
        <end position="196"/>
    </location>
</feature>